<sequence>MPHNNHRSVQAHRTAIFLGVLLVLIFAHIALLLAQSESPSRQARLRAEGQWAAVRHSLGLPPLPAHAKPAPKLPPLPLRVSSRFDLKHKRALEESAAPPQLYFAADALVDEISANEPPGVVADPGLVELKGTKRRGRNERGVRTRID</sequence>
<gene>
    <name evidence="1" type="ORF">B0H17DRAFT_1194749</name>
</gene>
<reference evidence="1" key="1">
    <citation type="submission" date="2023-03" db="EMBL/GenBank/DDBJ databases">
        <title>Massive genome expansion in bonnet fungi (Mycena s.s.) driven by repeated elements and novel gene families across ecological guilds.</title>
        <authorList>
            <consortium name="Lawrence Berkeley National Laboratory"/>
            <person name="Harder C.B."/>
            <person name="Miyauchi S."/>
            <person name="Viragh M."/>
            <person name="Kuo A."/>
            <person name="Thoen E."/>
            <person name="Andreopoulos B."/>
            <person name="Lu D."/>
            <person name="Skrede I."/>
            <person name="Drula E."/>
            <person name="Henrissat B."/>
            <person name="Morin E."/>
            <person name="Kohler A."/>
            <person name="Barry K."/>
            <person name="LaButti K."/>
            <person name="Morin E."/>
            <person name="Salamov A."/>
            <person name="Lipzen A."/>
            <person name="Mereny Z."/>
            <person name="Hegedus B."/>
            <person name="Baldrian P."/>
            <person name="Stursova M."/>
            <person name="Weitz H."/>
            <person name="Taylor A."/>
            <person name="Grigoriev I.V."/>
            <person name="Nagy L.G."/>
            <person name="Martin F."/>
            <person name="Kauserud H."/>
        </authorList>
    </citation>
    <scope>NUCLEOTIDE SEQUENCE</scope>
    <source>
        <strain evidence="1">CBHHK067</strain>
    </source>
</reference>
<organism evidence="1 2">
    <name type="scientific">Mycena rosella</name>
    <name type="common">Pink bonnet</name>
    <name type="synonym">Agaricus rosellus</name>
    <dbReference type="NCBI Taxonomy" id="1033263"/>
    <lineage>
        <taxon>Eukaryota</taxon>
        <taxon>Fungi</taxon>
        <taxon>Dikarya</taxon>
        <taxon>Basidiomycota</taxon>
        <taxon>Agaricomycotina</taxon>
        <taxon>Agaricomycetes</taxon>
        <taxon>Agaricomycetidae</taxon>
        <taxon>Agaricales</taxon>
        <taxon>Marasmiineae</taxon>
        <taxon>Mycenaceae</taxon>
        <taxon>Mycena</taxon>
    </lineage>
</organism>
<dbReference type="AlphaFoldDB" id="A0AAD7DXP8"/>
<name>A0AAD7DXP8_MYCRO</name>
<dbReference type="Proteomes" id="UP001221757">
    <property type="component" value="Unassembled WGS sequence"/>
</dbReference>
<keyword evidence="2" id="KW-1185">Reference proteome</keyword>
<dbReference type="EMBL" id="JARKIE010000015">
    <property type="protein sequence ID" value="KAJ7702237.1"/>
    <property type="molecule type" value="Genomic_DNA"/>
</dbReference>
<evidence type="ECO:0000313" key="1">
    <source>
        <dbReference type="EMBL" id="KAJ7702237.1"/>
    </source>
</evidence>
<comment type="caution">
    <text evidence="1">The sequence shown here is derived from an EMBL/GenBank/DDBJ whole genome shotgun (WGS) entry which is preliminary data.</text>
</comment>
<protein>
    <submittedName>
        <fullName evidence="1">Uncharacterized protein</fullName>
    </submittedName>
</protein>
<evidence type="ECO:0000313" key="2">
    <source>
        <dbReference type="Proteomes" id="UP001221757"/>
    </source>
</evidence>
<accession>A0AAD7DXP8</accession>
<proteinExistence type="predicted"/>